<evidence type="ECO:0000256" key="14">
    <source>
        <dbReference type="PIRSR" id="PIRSR001365-1"/>
    </source>
</evidence>
<dbReference type="HAMAP" id="MF_00418">
    <property type="entry name" value="DapA"/>
    <property type="match status" value="1"/>
</dbReference>
<evidence type="ECO:0000256" key="4">
    <source>
        <dbReference type="ARBA" id="ARBA00012086"/>
    </source>
</evidence>
<evidence type="ECO:0000256" key="10">
    <source>
        <dbReference type="ARBA" id="ARBA00023270"/>
    </source>
</evidence>
<dbReference type="PRINTS" id="PR00146">
    <property type="entry name" value="DHPICSNTHASE"/>
</dbReference>
<feature type="binding site" evidence="12 15">
    <location>
        <position position="202"/>
    </location>
    <ligand>
        <name>pyruvate</name>
        <dbReference type="ChEBI" id="CHEBI:15361"/>
    </ligand>
</feature>
<evidence type="ECO:0000256" key="7">
    <source>
        <dbReference type="ARBA" id="ARBA00022915"/>
    </source>
</evidence>
<dbReference type="GO" id="GO:0005829">
    <property type="term" value="C:cytosol"/>
    <property type="evidence" value="ECO:0007669"/>
    <property type="project" value="TreeGrafter"/>
</dbReference>
<keyword evidence="5 12" id="KW-0963">Cytoplasm</keyword>
<comment type="subcellular location">
    <subcellularLocation>
        <location evidence="12">Cytoplasm</location>
    </subcellularLocation>
</comment>
<dbReference type="GO" id="GO:0008840">
    <property type="term" value="F:4-hydroxy-tetrahydrodipicolinate synthase activity"/>
    <property type="evidence" value="ECO:0007669"/>
    <property type="project" value="UniProtKB-UniRule"/>
</dbReference>
<dbReference type="GO" id="GO:0019877">
    <property type="term" value="P:diaminopimelate biosynthetic process"/>
    <property type="evidence" value="ECO:0007669"/>
    <property type="project" value="UniProtKB-UniRule"/>
</dbReference>
<dbReference type="PROSITE" id="PS00666">
    <property type="entry name" value="DHDPS_2"/>
    <property type="match status" value="1"/>
</dbReference>
<comment type="catalytic activity">
    <reaction evidence="11 12">
        <text>L-aspartate 4-semialdehyde + pyruvate = (2S,4S)-4-hydroxy-2,3,4,5-tetrahydrodipicolinate + H2O + H(+)</text>
        <dbReference type="Rhea" id="RHEA:34171"/>
        <dbReference type="ChEBI" id="CHEBI:15361"/>
        <dbReference type="ChEBI" id="CHEBI:15377"/>
        <dbReference type="ChEBI" id="CHEBI:15378"/>
        <dbReference type="ChEBI" id="CHEBI:67139"/>
        <dbReference type="ChEBI" id="CHEBI:537519"/>
        <dbReference type="EC" id="4.3.3.7"/>
    </reaction>
</comment>
<comment type="similarity">
    <text evidence="3 12 13">Belongs to the DapA family.</text>
</comment>
<feature type="site" description="Part of a proton relay during catalysis" evidence="12">
    <location>
        <position position="106"/>
    </location>
</feature>
<feature type="active site" description="Proton donor/acceptor" evidence="12 14">
    <location>
        <position position="132"/>
    </location>
</feature>
<evidence type="ECO:0000313" key="16">
    <source>
        <dbReference type="EMBL" id="OQB74480.1"/>
    </source>
</evidence>
<proteinExistence type="inferred from homology"/>
<comment type="caution">
    <text evidence="12">Was originally thought to be a dihydrodipicolinate synthase (DHDPS), catalyzing the condensation of (S)-aspartate-beta-semialdehyde [(S)-ASA] and pyruvate to dihydrodipicolinate (DHDP). However, it was shown in E.coli that the product of the enzymatic reaction is not dihydrodipicolinate but in fact (4S)-4-hydroxy-2,3,4,5-tetrahydro-(2S)-dipicolinic acid (HTPA), and that the consecutive dehydration reaction leading to DHDP is not spontaneous but catalyzed by DapB.</text>
</comment>
<dbReference type="InterPro" id="IPR005263">
    <property type="entry name" value="DapA"/>
</dbReference>
<dbReference type="Gene3D" id="3.20.20.70">
    <property type="entry name" value="Aldolase class I"/>
    <property type="match status" value="1"/>
</dbReference>
<evidence type="ECO:0000256" key="13">
    <source>
        <dbReference type="PIRNR" id="PIRNR001365"/>
    </source>
</evidence>
<dbReference type="SUPFAM" id="SSF51569">
    <property type="entry name" value="Aldolase"/>
    <property type="match status" value="1"/>
</dbReference>
<dbReference type="PANTHER" id="PTHR12128">
    <property type="entry name" value="DIHYDRODIPICOLINATE SYNTHASE"/>
    <property type="match status" value="1"/>
</dbReference>
<sequence length="290" mass="31966">MFKGSIVAIVTPFKDGKFDRENFRKLIEFQISNGTDGIVPVGCTGEAATLTHDEHKEVIEFTLEVVNHRVPVIAGTGSNSTSEALGLTRFAEKVHCDGALIITPYYNKPTQNGLYIHYKKIAEDVNIPIILYNVPSRTGISILPETVAKLSEIKNIVGIKEASGSLDQVSKIISLCPDDFVLLSGDDSLTLPIMSVGGKGVISVAANIMPAQLKEMVQSSLSNNWQQAQKIHIHLFDMFKALFIETNPIPVKTCLYLMKMIDLELRLPLTPPSEENKNKLEGILKKYCLI</sequence>
<feature type="active site" description="Schiff-base intermediate with substrate" evidence="12 14">
    <location>
        <position position="160"/>
    </location>
</feature>
<evidence type="ECO:0000256" key="15">
    <source>
        <dbReference type="PIRSR" id="PIRSR001365-2"/>
    </source>
</evidence>
<comment type="subunit">
    <text evidence="12">Homotetramer; dimer of dimers.</text>
</comment>
<organism evidence="16">
    <name type="scientific">candidate division TA06 bacterium ADurb.Bin131</name>
    <dbReference type="NCBI Taxonomy" id="1852827"/>
    <lineage>
        <taxon>Bacteria</taxon>
        <taxon>Bacteria division TA06</taxon>
    </lineage>
</organism>
<protein>
    <recommendedName>
        <fullName evidence="4 12">4-hydroxy-tetrahydrodipicolinate synthase</fullName>
        <shortName evidence="12">HTPA synthase</shortName>
        <ecNumber evidence="4 12">4.3.3.7</ecNumber>
    </recommendedName>
</protein>
<evidence type="ECO:0000256" key="6">
    <source>
        <dbReference type="ARBA" id="ARBA00022605"/>
    </source>
</evidence>
<dbReference type="AlphaFoldDB" id="A0A1V6CC86"/>
<dbReference type="PANTHER" id="PTHR12128:SF66">
    <property type="entry name" value="4-HYDROXY-2-OXOGLUTARATE ALDOLASE, MITOCHONDRIAL"/>
    <property type="match status" value="1"/>
</dbReference>
<evidence type="ECO:0000256" key="9">
    <source>
        <dbReference type="ARBA" id="ARBA00023239"/>
    </source>
</evidence>
<dbReference type="InterPro" id="IPR020625">
    <property type="entry name" value="Schiff_base-form_aldolases_AS"/>
</dbReference>
<evidence type="ECO:0000256" key="12">
    <source>
        <dbReference type="HAMAP-Rule" id="MF_00418"/>
    </source>
</evidence>
<evidence type="ECO:0000256" key="5">
    <source>
        <dbReference type="ARBA" id="ARBA00022490"/>
    </source>
</evidence>
<dbReference type="NCBIfam" id="TIGR00674">
    <property type="entry name" value="dapA"/>
    <property type="match status" value="1"/>
</dbReference>
<comment type="caution">
    <text evidence="12">Lacks conserved residue(s) required for the propagation of feature annotation.</text>
</comment>
<comment type="caution">
    <text evidence="16">The sequence shown here is derived from an EMBL/GenBank/DDBJ whole genome shotgun (WGS) entry which is preliminary data.</text>
</comment>
<comment type="function">
    <text evidence="1 12">Catalyzes the condensation of (S)-aspartate-beta-semialdehyde [(S)-ASA] and pyruvate to 4-hydroxy-tetrahydrodipicolinate (HTPA).</text>
</comment>
<evidence type="ECO:0000256" key="2">
    <source>
        <dbReference type="ARBA" id="ARBA00005120"/>
    </source>
</evidence>
<accession>A0A1V6CC86</accession>
<evidence type="ECO:0000256" key="3">
    <source>
        <dbReference type="ARBA" id="ARBA00007592"/>
    </source>
</evidence>
<keyword evidence="8 12" id="KW-0457">Lysine biosynthesis</keyword>
<dbReference type="UniPathway" id="UPA00034">
    <property type="reaction ID" value="UER00017"/>
</dbReference>
<dbReference type="SMART" id="SM01130">
    <property type="entry name" value="DHDPS"/>
    <property type="match status" value="1"/>
</dbReference>
<keyword evidence="7 12" id="KW-0220">Diaminopimelate biosynthesis</keyword>
<comment type="pathway">
    <text evidence="2 12">Amino-acid biosynthesis; L-lysine biosynthesis via DAP pathway; (S)-tetrahydrodipicolinate from L-aspartate: step 3/4.</text>
</comment>
<keyword evidence="9 12" id="KW-0456">Lyase</keyword>
<dbReference type="CDD" id="cd00950">
    <property type="entry name" value="DHDPS"/>
    <property type="match status" value="1"/>
</dbReference>
<reference evidence="16" key="1">
    <citation type="submission" date="2017-02" db="EMBL/GenBank/DDBJ databases">
        <title>Delving into the versatile metabolic prowess of the omnipresent phylum Bacteroidetes.</title>
        <authorList>
            <person name="Nobu M.K."/>
            <person name="Mei R."/>
            <person name="Narihiro T."/>
            <person name="Kuroda K."/>
            <person name="Liu W.-T."/>
        </authorList>
    </citation>
    <scope>NUCLEOTIDE SEQUENCE</scope>
    <source>
        <strain evidence="16">ADurb.Bin131</strain>
    </source>
</reference>
<dbReference type="Proteomes" id="UP000485562">
    <property type="component" value="Unassembled WGS sequence"/>
</dbReference>
<evidence type="ECO:0000256" key="1">
    <source>
        <dbReference type="ARBA" id="ARBA00003294"/>
    </source>
</evidence>
<evidence type="ECO:0000256" key="8">
    <source>
        <dbReference type="ARBA" id="ARBA00023154"/>
    </source>
</evidence>
<evidence type="ECO:0000256" key="11">
    <source>
        <dbReference type="ARBA" id="ARBA00047836"/>
    </source>
</evidence>
<keyword evidence="10 12" id="KW-0704">Schiff base</keyword>
<feature type="binding site" evidence="12 15">
    <location>
        <position position="44"/>
    </location>
    <ligand>
        <name>pyruvate</name>
        <dbReference type="ChEBI" id="CHEBI:15361"/>
    </ligand>
</feature>
<dbReference type="EMBL" id="MWDQ01000039">
    <property type="protein sequence ID" value="OQB74480.1"/>
    <property type="molecule type" value="Genomic_DNA"/>
</dbReference>
<dbReference type="PIRSF" id="PIRSF001365">
    <property type="entry name" value="DHDPS"/>
    <property type="match status" value="1"/>
</dbReference>
<name>A0A1V6CC86_UNCT6</name>
<keyword evidence="6 12" id="KW-0028">Amino-acid biosynthesis</keyword>
<dbReference type="InterPro" id="IPR013785">
    <property type="entry name" value="Aldolase_TIM"/>
</dbReference>
<dbReference type="GO" id="GO:0009089">
    <property type="term" value="P:lysine biosynthetic process via diaminopimelate"/>
    <property type="evidence" value="ECO:0007669"/>
    <property type="project" value="UniProtKB-UniRule"/>
</dbReference>
<dbReference type="InterPro" id="IPR002220">
    <property type="entry name" value="DapA-like"/>
</dbReference>
<gene>
    <name evidence="16" type="primary">dapA_1</name>
    <name evidence="12" type="synonym">dapA</name>
    <name evidence="16" type="ORF">BWX89_00493</name>
</gene>
<dbReference type="Pfam" id="PF00701">
    <property type="entry name" value="DHDPS"/>
    <property type="match status" value="1"/>
</dbReference>
<dbReference type="EC" id="4.3.3.7" evidence="4 12"/>